<organism evidence="2 3">
    <name type="scientific">Caerostris darwini</name>
    <dbReference type="NCBI Taxonomy" id="1538125"/>
    <lineage>
        <taxon>Eukaryota</taxon>
        <taxon>Metazoa</taxon>
        <taxon>Ecdysozoa</taxon>
        <taxon>Arthropoda</taxon>
        <taxon>Chelicerata</taxon>
        <taxon>Arachnida</taxon>
        <taxon>Araneae</taxon>
        <taxon>Araneomorphae</taxon>
        <taxon>Entelegynae</taxon>
        <taxon>Araneoidea</taxon>
        <taxon>Araneidae</taxon>
        <taxon>Caerostris</taxon>
    </lineage>
</organism>
<dbReference type="InterPro" id="IPR012132">
    <property type="entry name" value="GMC_OxRdtase"/>
</dbReference>
<dbReference type="Gene3D" id="3.30.560.10">
    <property type="entry name" value="Glucose Oxidase, domain 3"/>
    <property type="match status" value="1"/>
</dbReference>
<dbReference type="Gene3D" id="3.50.50.60">
    <property type="entry name" value="FAD/NAD(P)-binding domain"/>
    <property type="match status" value="1"/>
</dbReference>
<name>A0AAV4S9F7_9ARAC</name>
<reference evidence="2 3" key="1">
    <citation type="submission" date="2021-06" db="EMBL/GenBank/DDBJ databases">
        <title>Caerostris darwini draft genome.</title>
        <authorList>
            <person name="Kono N."/>
            <person name="Arakawa K."/>
        </authorList>
    </citation>
    <scope>NUCLEOTIDE SEQUENCE [LARGE SCALE GENOMIC DNA]</scope>
</reference>
<dbReference type="GO" id="GO:0050660">
    <property type="term" value="F:flavin adenine dinucleotide binding"/>
    <property type="evidence" value="ECO:0007669"/>
    <property type="project" value="InterPro"/>
</dbReference>
<evidence type="ECO:0000313" key="2">
    <source>
        <dbReference type="EMBL" id="GIY30898.1"/>
    </source>
</evidence>
<comment type="similarity">
    <text evidence="1">Belongs to the GMC oxidoreductase family.</text>
</comment>
<evidence type="ECO:0000256" key="1">
    <source>
        <dbReference type="ARBA" id="ARBA00010790"/>
    </source>
</evidence>
<dbReference type="GO" id="GO:0016491">
    <property type="term" value="F:oxidoreductase activity"/>
    <property type="evidence" value="ECO:0007669"/>
    <property type="project" value="TreeGrafter"/>
</dbReference>
<dbReference type="AlphaFoldDB" id="A0AAV4S9F7"/>
<dbReference type="EMBL" id="BPLQ01007569">
    <property type="protein sequence ID" value="GIY30898.1"/>
    <property type="molecule type" value="Genomic_DNA"/>
</dbReference>
<gene>
    <name evidence="2" type="primary">Gld_38</name>
    <name evidence="2" type="ORF">CDAR_529731</name>
</gene>
<keyword evidence="3" id="KW-1185">Reference proteome</keyword>
<dbReference type="PANTHER" id="PTHR11552">
    <property type="entry name" value="GLUCOSE-METHANOL-CHOLINE GMC OXIDOREDUCTASE"/>
    <property type="match status" value="1"/>
</dbReference>
<accession>A0AAV4S9F7</accession>
<dbReference type="PANTHER" id="PTHR11552:SF227">
    <property type="entry name" value="GLUCOSE DEHYDROGENASE [FAD, QUINONE]-LIKE PROTEIN"/>
    <property type="match status" value="1"/>
</dbReference>
<evidence type="ECO:0000313" key="3">
    <source>
        <dbReference type="Proteomes" id="UP001054837"/>
    </source>
</evidence>
<comment type="caution">
    <text evidence="2">The sequence shown here is derived from an EMBL/GenBank/DDBJ whole genome shotgun (WGS) entry which is preliminary data.</text>
</comment>
<proteinExistence type="inferred from homology"/>
<protein>
    <submittedName>
        <fullName evidence="2">Glucose dehydrogenase</fullName>
    </submittedName>
</protein>
<dbReference type="Proteomes" id="UP001054837">
    <property type="component" value="Unassembled WGS sequence"/>
</dbReference>
<sequence length="97" mass="10684">MANRLSEDPHVKVLVIEAGGKENLVTDIPLAAAMLQQTPIDWAYQTEPQEAACFGLINRVGGFAALPAFVFLAQRSIHSTIMKLKRNPHHSLCPCFQ</sequence>
<dbReference type="InterPro" id="IPR036188">
    <property type="entry name" value="FAD/NAD-bd_sf"/>
</dbReference>